<dbReference type="Proteomes" id="UP001630127">
    <property type="component" value="Unassembled WGS sequence"/>
</dbReference>
<sequence length="152" mass="17369">MQTSLSLSMESKGFRLQAKKGRKRRLIIFKIVCQEGFTTRQTTCIAEIFSKAKGDKYNVLKERDRQKRLICEEDEALKNQEAASQREQQIKAIIIALEMMEKTISFEDNLMIFKELEGLSQCSQAYVLDGYHGSTVMVLRGLQTGKVGKPLE</sequence>
<dbReference type="AlphaFoldDB" id="A0ABD3ATE3"/>
<reference evidence="1 2" key="1">
    <citation type="submission" date="2024-11" db="EMBL/GenBank/DDBJ databases">
        <title>A near-complete genome assembly of Cinchona calisaya.</title>
        <authorList>
            <person name="Lian D.C."/>
            <person name="Zhao X.W."/>
            <person name="Wei L."/>
        </authorList>
    </citation>
    <scope>NUCLEOTIDE SEQUENCE [LARGE SCALE GENOMIC DNA]</scope>
    <source>
        <tissue evidence="1">Nenye</tissue>
    </source>
</reference>
<proteinExistence type="predicted"/>
<protein>
    <submittedName>
        <fullName evidence="1">Uncharacterized protein</fullName>
    </submittedName>
</protein>
<evidence type="ECO:0000313" key="2">
    <source>
        <dbReference type="Proteomes" id="UP001630127"/>
    </source>
</evidence>
<gene>
    <name evidence="1" type="ORF">ACH5RR_002922</name>
</gene>
<name>A0ABD3ATE3_9GENT</name>
<comment type="caution">
    <text evidence="1">The sequence shown here is derived from an EMBL/GenBank/DDBJ whole genome shotgun (WGS) entry which is preliminary data.</text>
</comment>
<evidence type="ECO:0000313" key="1">
    <source>
        <dbReference type="EMBL" id="KAL3534461.1"/>
    </source>
</evidence>
<organism evidence="1 2">
    <name type="scientific">Cinchona calisaya</name>
    <dbReference type="NCBI Taxonomy" id="153742"/>
    <lineage>
        <taxon>Eukaryota</taxon>
        <taxon>Viridiplantae</taxon>
        <taxon>Streptophyta</taxon>
        <taxon>Embryophyta</taxon>
        <taxon>Tracheophyta</taxon>
        <taxon>Spermatophyta</taxon>
        <taxon>Magnoliopsida</taxon>
        <taxon>eudicotyledons</taxon>
        <taxon>Gunneridae</taxon>
        <taxon>Pentapetalae</taxon>
        <taxon>asterids</taxon>
        <taxon>lamiids</taxon>
        <taxon>Gentianales</taxon>
        <taxon>Rubiaceae</taxon>
        <taxon>Cinchonoideae</taxon>
        <taxon>Cinchoneae</taxon>
        <taxon>Cinchona</taxon>
    </lineage>
</organism>
<keyword evidence="2" id="KW-1185">Reference proteome</keyword>
<accession>A0ABD3ATE3</accession>
<dbReference type="EMBL" id="JBJUIK010000002">
    <property type="protein sequence ID" value="KAL3534461.1"/>
    <property type="molecule type" value="Genomic_DNA"/>
</dbReference>